<dbReference type="PANTHER" id="PTHR46915">
    <property type="entry name" value="UBIQUITIN-LIKE PROTEASE 4-RELATED"/>
    <property type="match status" value="1"/>
</dbReference>
<dbReference type="SUPFAM" id="SSF54001">
    <property type="entry name" value="Cysteine proteinases"/>
    <property type="match status" value="1"/>
</dbReference>
<evidence type="ECO:0000256" key="2">
    <source>
        <dbReference type="ARBA" id="ARBA00022670"/>
    </source>
</evidence>
<protein>
    <submittedName>
        <fullName evidence="7">Ubiquitin-like-specific protease 2A</fullName>
    </submittedName>
</protein>
<dbReference type="Gene3D" id="3.30.310.130">
    <property type="entry name" value="Ubiquitin-related"/>
    <property type="match status" value="1"/>
</dbReference>
<dbReference type="PANTHER" id="PTHR46915:SF6">
    <property type="entry name" value="CYSTEINE PROTEINASES SUPERFAMILY PROTEIN"/>
    <property type="match status" value="1"/>
</dbReference>
<proteinExistence type="inferred from homology"/>
<dbReference type="AlphaFoldDB" id="A0A5N5G1A0"/>
<reference evidence="7 8" key="3">
    <citation type="submission" date="2019-11" db="EMBL/GenBank/DDBJ databases">
        <title>A de novo genome assembly of a pear dwarfing rootstock.</title>
        <authorList>
            <person name="Wang F."/>
            <person name="Wang J."/>
            <person name="Li S."/>
            <person name="Zhang Y."/>
            <person name="Fang M."/>
            <person name="Ma L."/>
            <person name="Zhao Y."/>
            <person name="Jiang S."/>
        </authorList>
    </citation>
    <scope>NUCLEOTIDE SEQUENCE [LARGE SCALE GENOMIC DNA]</scope>
    <source>
        <strain evidence="7">S2</strain>
        <tissue evidence="7">Leaf</tissue>
    </source>
</reference>
<reference evidence="7 8" key="1">
    <citation type="submission" date="2019-09" db="EMBL/GenBank/DDBJ databases">
        <authorList>
            <person name="Ou C."/>
        </authorList>
    </citation>
    <scope>NUCLEOTIDE SEQUENCE [LARGE SCALE GENOMIC DNA]</scope>
    <source>
        <strain evidence="7">S2</strain>
        <tissue evidence="7">Leaf</tissue>
    </source>
</reference>
<gene>
    <name evidence="7" type="ORF">D8674_012343</name>
</gene>
<feature type="region of interest" description="Disordered" evidence="5">
    <location>
        <begin position="1"/>
        <end position="38"/>
    </location>
</feature>
<dbReference type="InterPro" id="IPR003653">
    <property type="entry name" value="Peptidase_C48_C"/>
</dbReference>
<evidence type="ECO:0000256" key="3">
    <source>
        <dbReference type="ARBA" id="ARBA00022801"/>
    </source>
</evidence>
<evidence type="ECO:0000256" key="5">
    <source>
        <dbReference type="SAM" id="MobiDB-lite"/>
    </source>
</evidence>
<evidence type="ECO:0000259" key="6">
    <source>
        <dbReference type="PROSITE" id="PS50600"/>
    </source>
</evidence>
<organism evidence="7 8">
    <name type="scientific">Pyrus ussuriensis x Pyrus communis</name>
    <dbReference type="NCBI Taxonomy" id="2448454"/>
    <lineage>
        <taxon>Eukaryota</taxon>
        <taxon>Viridiplantae</taxon>
        <taxon>Streptophyta</taxon>
        <taxon>Embryophyta</taxon>
        <taxon>Tracheophyta</taxon>
        <taxon>Spermatophyta</taxon>
        <taxon>Magnoliopsida</taxon>
        <taxon>eudicotyledons</taxon>
        <taxon>Gunneridae</taxon>
        <taxon>Pentapetalae</taxon>
        <taxon>rosids</taxon>
        <taxon>fabids</taxon>
        <taxon>Rosales</taxon>
        <taxon>Rosaceae</taxon>
        <taxon>Amygdaloideae</taxon>
        <taxon>Maleae</taxon>
        <taxon>Pyrus</taxon>
    </lineage>
</organism>
<feature type="domain" description="Ubiquitin-like protease family profile" evidence="6">
    <location>
        <begin position="101"/>
        <end position="288"/>
    </location>
</feature>
<dbReference type="InterPro" id="IPR038765">
    <property type="entry name" value="Papain-like_cys_pep_sf"/>
</dbReference>
<reference evidence="8" key="2">
    <citation type="submission" date="2019-10" db="EMBL/GenBank/DDBJ databases">
        <title>A de novo genome assembly of a pear dwarfing rootstock.</title>
        <authorList>
            <person name="Wang F."/>
            <person name="Wang J."/>
            <person name="Li S."/>
            <person name="Zhang Y."/>
            <person name="Fang M."/>
            <person name="Ma L."/>
            <person name="Zhao Y."/>
            <person name="Jiang S."/>
        </authorList>
    </citation>
    <scope>NUCLEOTIDE SEQUENCE [LARGE SCALE GENOMIC DNA]</scope>
</reference>
<name>A0A5N5G1A0_9ROSA</name>
<evidence type="ECO:0000256" key="1">
    <source>
        <dbReference type="ARBA" id="ARBA00005234"/>
    </source>
</evidence>
<evidence type="ECO:0000256" key="4">
    <source>
        <dbReference type="ARBA" id="ARBA00022807"/>
    </source>
</evidence>
<evidence type="ECO:0000313" key="8">
    <source>
        <dbReference type="Proteomes" id="UP000327157"/>
    </source>
</evidence>
<keyword evidence="2 7" id="KW-0645">Protease</keyword>
<keyword evidence="4" id="KW-0788">Thiol protease</keyword>
<accession>A0A5N5G1A0</accession>
<dbReference type="OrthoDB" id="1939479at2759"/>
<dbReference type="PROSITE" id="PS50600">
    <property type="entry name" value="ULP_PROTEASE"/>
    <property type="match status" value="1"/>
</dbReference>
<sequence>MSRTRKSNTNKKPTTVEIVLNSSDTDTVTDSDSDSSDLHSPISELFRHNVSKHRSCWRHVFSSSIVQKKRITLGDIKEVKKSSMCLLECPPRFTRRERSKRFGQKEELKELMRPHKVAERAVSRKREKLDSGAFMRYFENLWNSFSEDKRTSFAYLDCLWFSLYLQQNIHKELKRDIKTKVLKWIKNKCIFSKKYVIVPIVCWSHWNLLILCHFGESLQSETQRPCMLLLDSLQGADPGRFVLDIFMEEGRPEKKDLIYRIPLLVPEVPQQRDDVECGNFVLYYINLFMEGAPENFSTEGYPYFMKKDWFSPKGLDYFCQKLYSSAT</sequence>
<dbReference type="Pfam" id="PF02902">
    <property type="entry name" value="Peptidase_C48"/>
    <property type="match status" value="1"/>
</dbReference>
<dbReference type="EMBL" id="SMOL01000553">
    <property type="protein sequence ID" value="KAB2609175.1"/>
    <property type="molecule type" value="Genomic_DNA"/>
</dbReference>
<comment type="similarity">
    <text evidence="1">Belongs to the peptidase C48 family.</text>
</comment>
<comment type="caution">
    <text evidence="7">The sequence shown here is derived from an EMBL/GenBank/DDBJ whole genome shotgun (WGS) entry which is preliminary data.</text>
</comment>
<dbReference type="GO" id="GO:0016926">
    <property type="term" value="P:protein desumoylation"/>
    <property type="evidence" value="ECO:0007669"/>
    <property type="project" value="UniProtKB-ARBA"/>
</dbReference>
<keyword evidence="3" id="KW-0378">Hydrolase</keyword>
<dbReference type="GO" id="GO:0008234">
    <property type="term" value="F:cysteine-type peptidase activity"/>
    <property type="evidence" value="ECO:0007669"/>
    <property type="project" value="UniProtKB-KW"/>
</dbReference>
<evidence type="ECO:0000313" key="7">
    <source>
        <dbReference type="EMBL" id="KAB2609175.1"/>
    </source>
</evidence>
<dbReference type="GO" id="GO:0006508">
    <property type="term" value="P:proteolysis"/>
    <property type="evidence" value="ECO:0007669"/>
    <property type="project" value="UniProtKB-KW"/>
</dbReference>
<keyword evidence="8" id="KW-1185">Reference proteome</keyword>
<dbReference type="Proteomes" id="UP000327157">
    <property type="component" value="Chromosome 14"/>
</dbReference>
<dbReference type="Gene3D" id="1.10.418.20">
    <property type="match status" value="1"/>
</dbReference>